<organism evidence="2 3">
    <name type="scientific">Paenibacillus vulneris</name>
    <dbReference type="NCBI Taxonomy" id="1133364"/>
    <lineage>
        <taxon>Bacteria</taxon>
        <taxon>Bacillati</taxon>
        <taxon>Bacillota</taxon>
        <taxon>Bacilli</taxon>
        <taxon>Bacillales</taxon>
        <taxon>Paenibacillaceae</taxon>
        <taxon>Paenibacillus</taxon>
    </lineage>
</organism>
<dbReference type="InterPro" id="IPR010718">
    <property type="entry name" value="DUF1294"/>
</dbReference>
<keyword evidence="3" id="KW-1185">Reference proteome</keyword>
<dbReference type="Pfam" id="PF06961">
    <property type="entry name" value="DUF1294"/>
    <property type="match status" value="1"/>
</dbReference>
<evidence type="ECO:0000313" key="3">
    <source>
        <dbReference type="Proteomes" id="UP001597180"/>
    </source>
</evidence>
<accession>A0ABW3UKV5</accession>
<sequence length="89" mass="10148">MYIIIIYLIILNAAGFFMMGYDKVQSRRGGRRIPEKRLMTLAAAGGALGTWAAMRLHRHKTKHMKFVAGVPLLFLLNVVCVYYVYKLIS</sequence>
<evidence type="ECO:0000313" key="2">
    <source>
        <dbReference type="EMBL" id="MFD1220486.1"/>
    </source>
</evidence>
<keyword evidence="1" id="KW-1133">Transmembrane helix</keyword>
<gene>
    <name evidence="2" type="ORF">ACFQ4B_10170</name>
</gene>
<dbReference type="RefSeq" id="WP_144027936.1">
    <property type="nucleotide sequence ID" value="NZ_BAABJG010000006.1"/>
</dbReference>
<comment type="caution">
    <text evidence="2">The sequence shown here is derived from an EMBL/GenBank/DDBJ whole genome shotgun (WGS) entry which is preliminary data.</text>
</comment>
<protein>
    <submittedName>
        <fullName evidence="2">DUF1294 domain-containing protein</fullName>
    </submittedName>
</protein>
<proteinExistence type="predicted"/>
<keyword evidence="1" id="KW-0472">Membrane</keyword>
<dbReference type="Proteomes" id="UP001597180">
    <property type="component" value="Unassembled WGS sequence"/>
</dbReference>
<keyword evidence="1" id="KW-0812">Transmembrane</keyword>
<feature type="transmembrane region" description="Helical" evidence="1">
    <location>
        <begin position="6"/>
        <end position="24"/>
    </location>
</feature>
<feature type="transmembrane region" description="Helical" evidence="1">
    <location>
        <begin position="66"/>
        <end position="85"/>
    </location>
</feature>
<reference evidence="3" key="1">
    <citation type="journal article" date="2019" name="Int. J. Syst. Evol. Microbiol.">
        <title>The Global Catalogue of Microorganisms (GCM) 10K type strain sequencing project: providing services to taxonomists for standard genome sequencing and annotation.</title>
        <authorList>
            <consortium name="The Broad Institute Genomics Platform"/>
            <consortium name="The Broad Institute Genome Sequencing Center for Infectious Disease"/>
            <person name="Wu L."/>
            <person name="Ma J."/>
        </authorList>
    </citation>
    <scope>NUCLEOTIDE SEQUENCE [LARGE SCALE GENOMIC DNA]</scope>
    <source>
        <strain evidence="3">CCUG 53270</strain>
    </source>
</reference>
<evidence type="ECO:0000256" key="1">
    <source>
        <dbReference type="SAM" id="Phobius"/>
    </source>
</evidence>
<dbReference type="EMBL" id="JBHTLU010000013">
    <property type="protein sequence ID" value="MFD1220486.1"/>
    <property type="molecule type" value="Genomic_DNA"/>
</dbReference>
<name>A0ABW3UKV5_9BACL</name>